<accession>A0A067TB69</accession>
<organism evidence="2 3">
    <name type="scientific">Galerina marginata (strain CBS 339.88)</name>
    <dbReference type="NCBI Taxonomy" id="685588"/>
    <lineage>
        <taxon>Eukaryota</taxon>
        <taxon>Fungi</taxon>
        <taxon>Dikarya</taxon>
        <taxon>Basidiomycota</taxon>
        <taxon>Agaricomycotina</taxon>
        <taxon>Agaricomycetes</taxon>
        <taxon>Agaricomycetidae</taxon>
        <taxon>Agaricales</taxon>
        <taxon>Agaricineae</taxon>
        <taxon>Strophariaceae</taxon>
        <taxon>Galerina</taxon>
    </lineage>
</organism>
<dbReference type="EMBL" id="KL142372">
    <property type="protein sequence ID" value="KDR80391.1"/>
    <property type="molecule type" value="Genomic_DNA"/>
</dbReference>
<dbReference type="Proteomes" id="UP000027222">
    <property type="component" value="Unassembled WGS sequence"/>
</dbReference>
<proteinExistence type="predicted"/>
<sequence>MDMPPGSPFQATCVLSLSPSLPCTKQQASFSSCNARMTLTMTWTRSHWLVWSDSHLPFRTYAFPSFRFSMETLGIRHHLMSLPDTDSILFSLHQQQHHRLEFDAIQNQIDNVRIGHNIIATPYARHLHVHVQAHVHVHVHVQHRPPMPKAIKSRGRPTYSHTSTSRTSARARSR</sequence>
<keyword evidence="3" id="KW-1185">Reference proteome</keyword>
<evidence type="ECO:0000313" key="2">
    <source>
        <dbReference type="EMBL" id="KDR80391.1"/>
    </source>
</evidence>
<evidence type="ECO:0000313" key="3">
    <source>
        <dbReference type="Proteomes" id="UP000027222"/>
    </source>
</evidence>
<dbReference type="AlphaFoldDB" id="A0A067TB69"/>
<dbReference type="HOGENOM" id="CLU_1540185_0_0_1"/>
<evidence type="ECO:0000256" key="1">
    <source>
        <dbReference type="SAM" id="MobiDB-lite"/>
    </source>
</evidence>
<gene>
    <name evidence="2" type="ORF">GALMADRAFT_1195552</name>
</gene>
<name>A0A067TB69_GALM3</name>
<protein>
    <submittedName>
        <fullName evidence="2">Uncharacterized protein</fullName>
    </submittedName>
</protein>
<feature type="region of interest" description="Disordered" evidence="1">
    <location>
        <begin position="145"/>
        <end position="174"/>
    </location>
</feature>
<reference evidence="3" key="1">
    <citation type="journal article" date="2014" name="Proc. Natl. Acad. Sci. U.S.A.">
        <title>Extensive sampling of basidiomycete genomes demonstrates inadequacy of the white-rot/brown-rot paradigm for wood decay fungi.</title>
        <authorList>
            <person name="Riley R."/>
            <person name="Salamov A.A."/>
            <person name="Brown D.W."/>
            <person name="Nagy L.G."/>
            <person name="Floudas D."/>
            <person name="Held B.W."/>
            <person name="Levasseur A."/>
            <person name="Lombard V."/>
            <person name="Morin E."/>
            <person name="Otillar R."/>
            <person name="Lindquist E.A."/>
            <person name="Sun H."/>
            <person name="LaButti K.M."/>
            <person name="Schmutz J."/>
            <person name="Jabbour D."/>
            <person name="Luo H."/>
            <person name="Baker S.E."/>
            <person name="Pisabarro A.G."/>
            <person name="Walton J.D."/>
            <person name="Blanchette R.A."/>
            <person name="Henrissat B."/>
            <person name="Martin F."/>
            <person name="Cullen D."/>
            <person name="Hibbett D.S."/>
            <person name="Grigoriev I.V."/>
        </authorList>
    </citation>
    <scope>NUCLEOTIDE SEQUENCE [LARGE SCALE GENOMIC DNA]</scope>
    <source>
        <strain evidence="3">CBS 339.88</strain>
    </source>
</reference>